<keyword evidence="3" id="KW-0804">Transcription</keyword>
<evidence type="ECO:0000256" key="3">
    <source>
        <dbReference type="ARBA" id="ARBA00023163"/>
    </source>
</evidence>
<gene>
    <name evidence="6" type="ordered locus">Clole_0187</name>
</gene>
<dbReference type="InterPro" id="IPR000524">
    <property type="entry name" value="Tscrpt_reg_HTH_GntR"/>
</dbReference>
<name>F2JHZ7_CELLD</name>
<dbReference type="STRING" id="642492.Clole_0187"/>
<dbReference type="PROSITE" id="PS50949">
    <property type="entry name" value="HTH_GNTR"/>
    <property type="match status" value="1"/>
</dbReference>
<evidence type="ECO:0000313" key="7">
    <source>
        <dbReference type="Proteomes" id="UP000008467"/>
    </source>
</evidence>
<dbReference type="GO" id="GO:0006813">
    <property type="term" value="P:potassium ion transport"/>
    <property type="evidence" value="ECO:0007669"/>
    <property type="project" value="InterPro"/>
</dbReference>
<dbReference type="Proteomes" id="UP000008467">
    <property type="component" value="Chromosome"/>
</dbReference>
<dbReference type="Gene3D" id="3.30.70.1450">
    <property type="entry name" value="Regulator of K+ conductance, C-terminal domain"/>
    <property type="match status" value="1"/>
</dbReference>
<dbReference type="SUPFAM" id="SSF46785">
    <property type="entry name" value="Winged helix' DNA-binding domain"/>
    <property type="match status" value="1"/>
</dbReference>
<evidence type="ECO:0000256" key="2">
    <source>
        <dbReference type="ARBA" id="ARBA00023125"/>
    </source>
</evidence>
<dbReference type="GO" id="GO:0008324">
    <property type="term" value="F:monoatomic cation transmembrane transporter activity"/>
    <property type="evidence" value="ECO:0007669"/>
    <property type="project" value="InterPro"/>
</dbReference>
<dbReference type="RefSeq" id="WP_013655242.1">
    <property type="nucleotide sequence ID" value="NC_015275.1"/>
</dbReference>
<dbReference type="GO" id="GO:0003700">
    <property type="term" value="F:DNA-binding transcription factor activity"/>
    <property type="evidence" value="ECO:0007669"/>
    <property type="project" value="InterPro"/>
</dbReference>
<dbReference type="InterPro" id="IPR036390">
    <property type="entry name" value="WH_DNA-bd_sf"/>
</dbReference>
<evidence type="ECO:0000259" key="4">
    <source>
        <dbReference type="PROSITE" id="PS50949"/>
    </source>
</evidence>
<dbReference type="KEGG" id="cle:Clole_0187"/>
<dbReference type="GO" id="GO:0003677">
    <property type="term" value="F:DNA binding"/>
    <property type="evidence" value="ECO:0007669"/>
    <property type="project" value="UniProtKB-KW"/>
</dbReference>
<evidence type="ECO:0000259" key="5">
    <source>
        <dbReference type="PROSITE" id="PS51202"/>
    </source>
</evidence>
<sequence length="211" mass="24212">MEEKVKIDIPKYQQIAVDLAFKIVKQQYKVGEKIYARSSIASQYGVSPETARRAICVLADLDIVDSTKGSGVVIKSYENAVQFVKQYQEVHTINDLKKEIMNDINRQKKEVEILYAHLSELIDKTDRFRAINPFVPFELEITEDTPYLNQSIADINFWHNTSATIIGIKRGDRLLMSPGPYATLCNGDIYYFVGDEDALEKVRIFLYPHKI</sequence>
<evidence type="ECO:0000313" key="6">
    <source>
        <dbReference type="EMBL" id="ADZ81941.1"/>
    </source>
</evidence>
<dbReference type="PANTHER" id="PTHR38445:SF9">
    <property type="entry name" value="HTH-TYPE TRANSCRIPTIONAL REPRESSOR YTRA"/>
    <property type="match status" value="1"/>
</dbReference>
<dbReference type="EMBL" id="CP002582">
    <property type="protein sequence ID" value="ADZ81941.1"/>
    <property type="molecule type" value="Genomic_DNA"/>
</dbReference>
<reference evidence="6 7" key="1">
    <citation type="journal article" date="2011" name="J. Bacteriol.">
        <title>Complete genome sequence of the cellulose-degrading bacterium Cellulosilyticum lentocellum.</title>
        <authorList>
            <consortium name="US DOE Joint Genome Institute"/>
            <person name="Miller D.A."/>
            <person name="Suen G."/>
            <person name="Bruce D."/>
            <person name="Copeland A."/>
            <person name="Cheng J.F."/>
            <person name="Detter C."/>
            <person name="Goodwin L.A."/>
            <person name="Han C.S."/>
            <person name="Hauser L.J."/>
            <person name="Land M.L."/>
            <person name="Lapidus A."/>
            <person name="Lucas S."/>
            <person name="Meincke L."/>
            <person name="Pitluck S."/>
            <person name="Tapia R."/>
            <person name="Teshima H."/>
            <person name="Woyke T."/>
            <person name="Fox B.G."/>
            <person name="Angert E.R."/>
            <person name="Currie C.R."/>
        </authorList>
    </citation>
    <scope>NUCLEOTIDE SEQUENCE [LARGE SCALE GENOMIC DNA]</scope>
    <source>
        <strain evidence="7">ATCC 49066 / DSM 5427 / NCIMB 11756 / RHM5</strain>
    </source>
</reference>
<dbReference type="eggNOG" id="COG2188">
    <property type="taxonomic scope" value="Bacteria"/>
</dbReference>
<feature type="domain" description="RCK C-terminal" evidence="5">
    <location>
        <begin position="123"/>
        <end position="208"/>
    </location>
</feature>
<dbReference type="InterPro" id="IPR006037">
    <property type="entry name" value="RCK_C"/>
</dbReference>
<dbReference type="PANTHER" id="PTHR38445">
    <property type="entry name" value="HTH-TYPE TRANSCRIPTIONAL REPRESSOR YTRA"/>
    <property type="match status" value="1"/>
</dbReference>
<keyword evidence="7" id="KW-1185">Reference proteome</keyword>
<dbReference type="InterPro" id="IPR036721">
    <property type="entry name" value="RCK_C_sf"/>
</dbReference>
<evidence type="ECO:0000256" key="1">
    <source>
        <dbReference type="ARBA" id="ARBA00023015"/>
    </source>
</evidence>
<dbReference type="eggNOG" id="COG0490">
    <property type="taxonomic scope" value="Bacteria"/>
</dbReference>
<dbReference type="Gene3D" id="1.10.10.10">
    <property type="entry name" value="Winged helix-like DNA-binding domain superfamily/Winged helix DNA-binding domain"/>
    <property type="match status" value="1"/>
</dbReference>
<dbReference type="PROSITE" id="PS51202">
    <property type="entry name" value="RCK_C"/>
    <property type="match status" value="1"/>
</dbReference>
<proteinExistence type="predicted"/>
<dbReference type="HOGENOM" id="CLU_112362_0_0_9"/>
<keyword evidence="1" id="KW-0805">Transcription regulation</keyword>
<dbReference type="SUPFAM" id="SSF116726">
    <property type="entry name" value="TrkA C-terminal domain-like"/>
    <property type="match status" value="1"/>
</dbReference>
<protein>
    <submittedName>
        <fullName evidence="6">TrkA-C domain protein</fullName>
    </submittedName>
</protein>
<accession>F2JHZ7</accession>
<dbReference type="InterPro" id="IPR036388">
    <property type="entry name" value="WH-like_DNA-bd_sf"/>
</dbReference>
<dbReference type="SMART" id="SM00345">
    <property type="entry name" value="HTH_GNTR"/>
    <property type="match status" value="1"/>
</dbReference>
<dbReference type="AlphaFoldDB" id="F2JHZ7"/>
<dbReference type="CDD" id="cd07377">
    <property type="entry name" value="WHTH_GntR"/>
    <property type="match status" value="1"/>
</dbReference>
<organism evidence="6 7">
    <name type="scientific">Cellulosilyticum lentocellum (strain ATCC 49066 / DSM 5427 / NCIMB 11756 / RHM5)</name>
    <name type="common">Clostridium lentocellum</name>
    <dbReference type="NCBI Taxonomy" id="642492"/>
    <lineage>
        <taxon>Bacteria</taxon>
        <taxon>Bacillati</taxon>
        <taxon>Bacillota</taxon>
        <taxon>Clostridia</taxon>
        <taxon>Lachnospirales</taxon>
        <taxon>Cellulosilyticaceae</taxon>
        <taxon>Cellulosilyticum</taxon>
    </lineage>
</organism>
<keyword evidence="2" id="KW-0238">DNA-binding</keyword>
<dbReference type="Pfam" id="PF00392">
    <property type="entry name" value="GntR"/>
    <property type="match status" value="1"/>
</dbReference>
<dbReference type="Pfam" id="PF02080">
    <property type="entry name" value="TrkA_C"/>
    <property type="match status" value="1"/>
</dbReference>
<feature type="domain" description="HTH gntR-type" evidence="4">
    <location>
        <begin position="9"/>
        <end position="77"/>
    </location>
</feature>